<comment type="caution">
    <text evidence="2">The sequence shown here is derived from an EMBL/GenBank/DDBJ whole genome shotgun (WGS) entry which is preliminary data.</text>
</comment>
<feature type="region of interest" description="Disordered" evidence="1">
    <location>
        <begin position="130"/>
        <end position="161"/>
    </location>
</feature>
<dbReference type="AlphaFoldDB" id="A0A177P8I1"/>
<evidence type="ECO:0000313" key="2">
    <source>
        <dbReference type="EMBL" id="OAI26606.1"/>
    </source>
</evidence>
<organism evidence="2 3">
    <name type="scientific">Methylomonas koyamae</name>
    <dbReference type="NCBI Taxonomy" id="702114"/>
    <lineage>
        <taxon>Bacteria</taxon>
        <taxon>Pseudomonadati</taxon>
        <taxon>Pseudomonadota</taxon>
        <taxon>Gammaproteobacteria</taxon>
        <taxon>Methylococcales</taxon>
        <taxon>Methylococcaceae</taxon>
        <taxon>Methylomonas</taxon>
    </lineage>
</organism>
<dbReference type="EMBL" id="LUUK01000026">
    <property type="protein sequence ID" value="OAI26606.1"/>
    <property type="molecule type" value="Genomic_DNA"/>
</dbReference>
<reference evidence="3" key="1">
    <citation type="submission" date="2016-03" db="EMBL/GenBank/DDBJ databases">
        <authorList>
            <person name="Heylen K."/>
            <person name="De Vos P."/>
            <person name="Vekeman B."/>
        </authorList>
    </citation>
    <scope>NUCLEOTIDE SEQUENCE [LARGE SCALE GENOMIC DNA]</scope>
    <source>
        <strain evidence="3">R-45383</strain>
    </source>
</reference>
<protein>
    <submittedName>
        <fullName evidence="2">Uncharacterized protein</fullName>
    </submittedName>
</protein>
<proteinExistence type="predicted"/>
<sequence length="161" mass="16997">MSDLKLKVEPAAASSKDAYLPGIGWLAASTAPAGSPPPKTCGWPAVEVAAVTVTGSCPPKIQANIAWMAAPPTIKCASTSTSKPAFIGCFMLMLLSAPDFELPEALQSAKSNKPRDFSICVELPHRRAANARPSRQRLAAVGARHPRSGSKTVLSRVDRKY</sequence>
<name>A0A177P8I1_9GAMM</name>
<dbReference type="Proteomes" id="UP000077628">
    <property type="component" value="Unassembled WGS sequence"/>
</dbReference>
<evidence type="ECO:0000313" key="3">
    <source>
        <dbReference type="Proteomes" id="UP000077628"/>
    </source>
</evidence>
<accession>A0A177P8I1</accession>
<keyword evidence="3" id="KW-1185">Reference proteome</keyword>
<gene>
    <name evidence="2" type="ORF">A1355_18725</name>
</gene>
<evidence type="ECO:0000256" key="1">
    <source>
        <dbReference type="SAM" id="MobiDB-lite"/>
    </source>
</evidence>